<evidence type="ECO:0008006" key="4">
    <source>
        <dbReference type="Google" id="ProtNLM"/>
    </source>
</evidence>
<organism evidence="1 3">
    <name type="scientific">Anaerobacillus isosaccharinicus</name>
    <dbReference type="NCBI Taxonomy" id="1532552"/>
    <lineage>
        <taxon>Bacteria</taxon>
        <taxon>Bacillati</taxon>
        <taxon>Bacillota</taxon>
        <taxon>Bacilli</taxon>
        <taxon>Bacillales</taxon>
        <taxon>Bacillaceae</taxon>
        <taxon>Anaerobacillus</taxon>
    </lineage>
</organism>
<sequence length="359" mass="40459">MLYRPITEVASGDINGRNIYGAGKTILVKEDIILTVGMITKLKKLGISGIFVKNKNFPHIELEENVSQETKIETLACLYYVVDMINSNHEIDLVPIKENVDKLIQEIELHKDILVQFTDIRSKENEVFIHTLQVCIVATTIGTKLGITKDGLKTVTTTALLHEMIKNNHSKKHLTNLNKSSAEVYSIYREMKQKIDFFLLNDVPFPPYKSRANKEIQLYAEILAVADCIDNLSSQFSNYPTLTPNDAIEFMMLLTGKIVHIDVMHAFIRTFSAFPNGHSVELSNGKQGLVVRQNPALPTRPVVGVFEGDFQKEEAITLDVQEFDLSNMPTVFITDMVSPNSIAHEEENQDNGKIKDITH</sequence>
<dbReference type="EMBL" id="LQXD01000211">
    <property type="protein sequence ID" value="OIJ03494.1"/>
    <property type="molecule type" value="Genomic_DNA"/>
</dbReference>
<dbReference type="Proteomes" id="UP000180175">
    <property type="component" value="Chromosome"/>
</dbReference>
<dbReference type="RefSeq" id="WP_071319559.1">
    <property type="nucleotide sequence ID" value="NZ_CP063356.2"/>
</dbReference>
<dbReference type="CDD" id="cd00077">
    <property type="entry name" value="HDc"/>
    <property type="match status" value="1"/>
</dbReference>
<evidence type="ECO:0000313" key="2">
    <source>
        <dbReference type="EMBL" id="QOY33797.1"/>
    </source>
</evidence>
<reference evidence="2 3" key="2">
    <citation type="journal article" date="2017" name="Genome Announc.">
        <title>Draft Genome Sequences of Four Alkaliphilic Bacteria Belonging to the Anaerobacillus Genus.</title>
        <authorList>
            <person name="Bassil N.M."/>
            <person name="Lloyd J.R."/>
        </authorList>
    </citation>
    <scope>NUCLEOTIDE SEQUENCE [LARGE SCALE GENOMIC DNA]</scope>
    <source>
        <strain evidence="2 3">NB2006</strain>
    </source>
</reference>
<gene>
    <name evidence="2" type="ORF">AWH56_013625</name>
    <name evidence="1" type="ORF">AWH56_24625</name>
</gene>
<dbReference type="SUPFAM" id="SSF109604">
    <property type="entry name" value="HD-domain/PDEase-like"/>
    <property type="match status" value="1"/>
</dbReference>
<protein>
    <recommendedName>
        <fullName evidence="4">HD-GYP domain-containing protein</fullName>
    </recommendedName>
</protein>
<accession>A0A1S2KTN4</accession>
<dbReference type="InterPro" id="IPR003607">
    <property type="entry name" value="HD/PDEase_dom"/>
</dbReference>
<reference evidence="1 3" key="1">
    <citation type="submission" date="2016-10" db="EMBL/GenBank/DDBJ databases">
        <title>Draft genome sequences of four alkaliphilic bacteria belonging to the Anaerobacillus genus.</title>
        <authorList>
            <person name="Bassil N.M."/>
            <person name="Lloyd J.R."/>
        </authorList>
    </citation>
    <scope>NUCLEOTIDE SEQUENCE [LARGE SCALE GENOMIC DNA]</scope>
    <source>
        <strain evidence="1 3">NB2006</strain>
    </source>
</reference>
<dbReference type="OrthoDB" id="2958728at2"/>
<evidence type="ECO:0000313" key="3">
    <source>
        <dbReference type="Proteomes" id="UP000180175"/>
    </source>
</evidence>
<reference evidence="2 3" key="3">
    <citation type="journal article" date="2019" name="Int. J. Syst. Evol. Microbiol.">
        <title>Anaerobacillus isosaccharinicus sp. nov., an alkaliphilic bacterium which degrades isosaccharinic acid.</title>
        <authorList>
            <person name="Bassil N.M."/>
            <person name="Lloyd J.R."/>
        </authorList>
    </citation>
    <scope>NUCLEOTIDE SEQUENCE [LARGE SCALE GENOMIC DNA]</scope>
    <source>
        <strain evidence="2 3">NB2006</strain>
    </source>
</reference>
<dbReference type="EMBL" id="CP063356">
    <property type="protein sequence ID" value="QOY33797.1"/>
    <property type="molecule type" value="Genomic_DNA"/>
</dbReference>
<name>A0A1S2KTN4_9BACI</name>
<keyword evidence="3" id="KW-1185">Reference proteome</keyword>
<dbReference type="KEGG" id="aia:AWH56_013625"/>
<reference evidence="2" key="4">
    <citation type="submission" date="2020-10" db="EMBL/GenBank/DDBJ databases">
        <authorList>
            <person name="Bassil N.M."/>
            <person name="Lloyd J.R."/>
        </authorList>
    </citation>
    <scope>NUCLEOTIDE SEQUENCE</scope>
    <source>
        <strain evidence="2">NB2006</strain>
    </source>
</reference>
<evidence type="ECO:0000313" key="1">
    <source>
        <dbReference type="EMBL" id="OIJ03494.1"/>
    </source>
</evidence>
<dbReference type="Gene3D" id="1.10.3210.10">
    <property type="entry name" value="Hypothetical protein af1432"/>
    <property type="match status" value="2"/>
</dbReference>
<dbReference type="AlphaFoldDB" id="A0A1S2KTN4"/>
<proteinExistence type="predicted"/>